<feature type="transmembrane region" description="Helical" evidence="2">
    <location>
        <begin position="210"/>
        <end position="234"/>
    </location>
</feature>
<evidence type="ECO:0000313" key="5">
    <source>
        <dbReference type="Proteomes" id="UP000019473"/>
    </source>
</evidence>
<evidence type="ECO:0000313" key="4">
    <source>
        <dbReference type="EMBL" id="EXJ59095.1"/>
    </source>
</evidence>
<feature type="region of interest" description="Disordered" evidence="1">
    <location>
        <begin position="610"/>
        <end position="723"/>
    </location>
</feature>
<reference evidence="4 5" key="1">
    <citation type="submission" date="2013-03" db="EMBL/GenBank/DDBJ databases">
        <title>The Genome Sequence of Cladophialophora yegresii CBS 114405.</title>
        <authorList>
            <consortium name="The Broad Institute Genomics Platform"/>
            <person name="Cuomo C."/>
            <person name="de Hoog S."/>
            <person name="Gorbushina A."/>
            <person name="Walker B."/>
            <person name="Young S.K."/>
            <person name="Zeng Q."/>
            <person name="Gargeya S."/>
            <person name="Fitzgerald M."/>
            <person name="Haas B."/>
            <person name="Abouelleil A."/>
            <person name="Allen A.W."/>
            <person name="Alvarado L."/>
            <person name="Arachchi H.M."/>
            <person name="Berlin A.M."/>
            <person name="Chapman S.B."/>
            <person name="Gainer-Dewar J."/>
            <person name="Goldberg J."/>
            <person name="Griggs A."/>
            <person name="Gujja S."/>
            <person name="Hansen M."/>
            <person name="Howarth C."/>
            <person name="Imamovic A."/>
            <person name="Ireland A."/>
            <person name="Larimer J."/>
            <person name="McCowan C."/>
            <person name="Murphy C."/>
            <person name="Pearson M."/>
            <person name="Poon T.W."/>
            <person name="Priest M."/>
            <person name="Roberts A."/>
            <person name="Saif S."/>
            <person name="Shea T."/>
            <person name="Sisk P."/>
            <person name="Sykes S."/>
            <person name="Wortman J."/>
            <person name="Nusbaum C."/>
            <person name="Birren B."/>
        </authorList>
    </citation>
    <scope>NUCLEOTIDE SEQUENCE [LARGE SCALE GENOMIC DNA]</scope>
    <source>
        <strain evidence="4 5">CBS 114405</strain>
    </source>
</reference>
<keyword evidence="2" id="KW-1133">Transmembrane helix</keyword>
<feature type="region of interest" description="Disordered" evidence="1">
    <location>
        <begin position="860"/>
        <end position="888"/>
    </location>
</feature>
<dbReference type="STRING" id="1182544.W9W274"/>
<dbReference type="RefSeq" id="XP_007758718.1">
    <property type="nucleotide sequence ID" value="XM_007760528.1"/>
</dbReference>
<sequence length="947" mass="105616">MQLLNTIIALVAAFTAYVEQQTTDLVVAFRERAFQPVFHNFLAIEPSTIISTVTSTVTASPTVSFTTTVYHGGSIAVVATSAPPPPPAPTSTTVPQVQYCLAPLAWANWEEPSVCMSEHAFERLSAFLATLSEEPTLHIPQLILARLSSFFSLHCERIRIATSPVQQWTLETMAAVVNDAISIGGKIRVEASGLICPMRDFLASLTLPQWLIYCFLFVTTSSLLISASIIILGAELRRRDLLQRMQREEEKSTRARRWNVIAEALEFYEQGKITISSTKEEARKLLVDYLISFITSEKQPEFPPPTIQQRCPELRRARTLWTLACGLRHKLFAAMKWMFDVQCLFLVETPLRFSWRVIIRPLGEGVVWLFDMYVEKFVLGIMPFCFLLMVNVLSSLLGLSMAMGLVCLGVALAVLLCGIHAVSYAMLPVTRFVGRLRTEVVNELREALEGARESLEAEEAVRKAQKHNYTLSLLARRTPETPDQPIAQPNHWSVPFSKNTSVPTHPSPRYGDHFTSDPSVTTPIISFGRLQRLLSLETEYSTISEKLQQVPGFTVIAKIDCLLRWLPPHPIVGFRRPVICDKCSSKDAVTKAQASENALAETQQLKKRVQELESELGSQNETHDSAEVQQLKTKTQELESRLSSEHEKHDSAEKQRETKVQELESRLRSQNETHDSAVKQHQAKVQELESELRSRQEKHEEEVKKLRQEAHANAKRAEAKTQELEQVQAHLSQTQKLSSNETAVTSQVQETINQHLAAAAEREVTLRAECQAHIELLMTAGREVEVSRDQQQAEVERLITAGRQVEAEAESLRGKLQTEKSAHAATKVQLDAMRTRLEQTTQALVAERQSAAHNEGAMAVDEPGHLRSNPSGNGSTFGTGFNQPATSGGDEALRVLRETASNWHNQQQRARSGAMSSAQPPAQTATSRGTQPAAGRKVNRPTGFTML</sequence>
<accession>W9W274</accession>
<feature type="region of interest" description="Disordered" evidence="1">
    <location>
        <begin position="903"/>
        <end position="947"/>
    </location>
</feature>
<feature type="transmembrane region" description="Helical" evidence="2">
    <location>
        <begin position="377"/>
        <end position="397"/>
    </location>
</feature>
<feature type="signal peptide" evidence="3">
    <location>
        <begin position="1"/>
        <end position="20"/>
    </location>
</feature>
<dbReference type="AlphaFoldDB" id="W9W274"/>
<keyword evidence="2" id="KW-0812">Transmembrane</keyword>
<keyword evidence="2" id="KW-0472">Membrane</keyword>
<evidence type="ECO:0000256" key="3">
    <source>
        <dbReference type="SAM" id="SignalP"/>
    </source>
</evidence>
<feature type="chain" id="PRO_5004930800" evidence="3">
    <location>
        <begin position="21"/>
        <end position="947"/>
    </location>
</feature>
<comment type="caution">
    <text evidence="4">The sequence shown here is derived from an EMBL/GenBank/DDBJ whole genome shotgun (WGS) entry which is preliminary data.</text>
</comment>
<dbReference type="Proteomes" id="UP000019473">
    <property type="component" value="Unassembled WGS sequence"/>
</dbReference>
<feature type="transmembrane region" description="Helical" evidence="2">
    <location>
        <begin position="403"/>
        <end position="427"/>
    </location>
</feature>
<proteinExistence type="predicted"/>
<dbReference type="HOGENOM" id="CLU_013598_0_0_1"/>
<keyword evidence="5" id="KW-1185">Reference proteome</keyword>
<feature type="compositionally biased region" description="Polar residues" evidence="1">
    <location>
        <begin position="868"/>
        <end position="886"/>
    </location>
</feature>
<feature type="compositionally biased region" description="Polar residues" evidence="1">
    <location>
        <begin position="903"/>
        <end position="930"/>
    </location>
</feature>
<evidence type="ECO:0000256" key="1">
    <source>
        <dbReference type="SAM" id="MobiDB-lite"/>
    </source>
</evidence>
<name>W9W274_9EURO</name>
<protein>
    <submittedName>
        <fullName evidence="4">Uncharacterized protein</fullName>
    </submittedName>
</protein>
<feature type="compositionally biased region" description="Basic and acidic residues" evidence="1">
    <location>
        <begin position="634"/>
        <end position="723"/>
    </location>
</feature>
<dbReference type="GeneID" id="19181103"/>
<keyword evidence="3" id="KW-0732">Signal</keyword>
<dbReference type="EMBL" id="AMGW01000004">
    <property type="protein sequence ID" value="EXJ59095.1"/>
    <property type="molecule type" value="Genomic_DNA"/>
</dbReference>
<dbReference type="PANTHER" id="PTHR45615">
    <property type="entry name" value="MYOSIN HEAVY CHAIN, NON-MUSCLE"/>
    <property type="match status" value="1"/>
</dbReference>
<dbReference type="VEuPathDB" id="FungiDB:A1O7_06526"/>
<dbReference type="OrthoDB" id="10530734at2759"/>
<dbReference type="PANTHER" id="PTHR45615:SF80">
    <property type="entry name" value="GRIP DOMAIN-CONTAINING PROTEIN"/>
    <property type="match status" value="1"/>
</dbReference>
<organism evidence="4 5">
    <name type="scientific">Cladophialophora yegresii CBS 114405</name>
    <dbReference type="NCBI Taxonomy" id="1182544"/>
    <lineage>
        <taxon>Eukaryota</taxon>
        <taxon>Fungi</taxon>
        <taxon>Dikarya</taxon>
        <taxon>Ascomycota</taxon>
        <taxon>Pezizomycotina</taxon>
        <taxon>Eurotiomycetes</taxon>
        <taxon>Chaetothyriomycetidae</taxon>
        <taxon>Chaetothyriales</taxon>
        <taxon>Herpotrichiellaceae</taxon>
        <taxon>Cladophialophora</taxon>
    </lineage>
</organism>
<gene>
    <name evidence="4" type="ORF">A1O7_06526</name>
</gene>
<evidence type="ECO:0000256" key="2">
    <source>
        <dbReference type="SAM" id="Phobius"/>
    </source>
</evidence>